<dbReference type="AlphaFoldDB" id="A0A2G9CFD6"/>
<reference evidence="6 7" key="1">
    <citation type="submission" date="2017-11" db="EMBL/GenBank/DDBJ databases">
        <title>Draft genome sequence of Mitsuaria sp. HWN-4.</title>
        <authorList>
            <person name="Gundlapally S.R."/>
        </authorList>
    </citation>
    <scope>NUCLEOTIDE SEQUENCE [LARGE SCALE GENOMIC DNA]</scope>
    <source>
        <strain evidence="6 7">HWN-4</strain>
    </source>
</reference>
<evidence type="ECO:0000256" key="3">
    <source>
        <dbReference type="ARBA" id="ARBA00023163"/>
    </source>
</evidence>
<evidence type="ECO:0000313" key="6">
    <source>
        <dbReference type="EMBL" id="PIM54209.1"/>
    </source>
</evidence>
<dbReference type="Gene3D" id="1.10.260.40">
    <property type="entry name" value="lambda repressor-like DNA-binding domains"/>
    <property type="match status" value="1"/>
</dbReference>
<dbReference type="InterPro" id="IPR000843">
    <property type="entry name" value="HTH_LacI"/>
</dbReference>
<dbReference type="CDD" id="cd01392">
    <property type="entry name" value="HTH_LacI"/>
    <property type="match status" value="1"/>
</dbReference>
<dbReference type="InterPro" id="IPR046335">
    <property type="entry name" value="LacI/GalR-like_sensor"/>
</dbReference>
<comment type="caution">
    <text evidence="6">The sequence shown here is derived from an EMBL/GenBank/DDBJ whole genome shotgun (WGS) entry which is preliminary data.</text>
</comment>
<gene>
    <name evidence="6" type="ORF">CS062_05910</name>
</gene>
<feature type="region of interest" description="Disordered" evidence="4">
    <location>
        <begin position="1"/>
        <end position="22"/>
    </location>
</feature>
<evidence type="ECO:0000256" key="1">
    <source>
        <dbReference type="ARBA" id="ARBA00023015"/>
    </source>
</evidence>
<dbReference type="Gene3D" id="3.40.50.2300">
    <property type="match status" value="2"/>
</dbReference>
<evidence type="ECO:0000256" key="4">
    <source>
        <dbReference type="SAM" id="MobiDB-lite"/>
    </source>
</evidence>
<dbReference type="EMBL" id="PEOG01000012">
    <property type="protein sequence ID" value="PIM54209.1"/>
    <property type="molecule type" value="Genomic_DNA"/>
</dbReference>
<dbReference type="SMART" id="SM00354">
    <property type="entry name" value="HTH_LACI"/>
    <property type="match status" value="1"/>
</dbReference>
<keyword evidence="7" id="KW-1185">Reference proteome</keyword>
<dbReference type="GO" id="GO:0000976">
    <property type="term" value="F:transcription cis-regulatory region binding"/>
    <property type="evidence" value="ECO:0007669"/>
    <property type="project" value="TreeGrafter"/>
</dbReference>
<dbReference type="GO" id="GO:0003700">
    <property type="term" value="F:DNA-binding transcription factor activity"/>
    <property type="evidence" value="ECO:0007669"/>
    <property type="project" value="TreeGrafter"/>
</dbReference>
<dbReference type="InterPro" id="IPR028082">
    <property type="entry name" value="Peripla_BP_I"/>
</dbReference>
<keyword evidence="1" id="KW-0805">Transcription regulation</keyword>
<dbReference type="InterPro" id="IPR010982">
    <property type="entry name" value="Lambda_DNA-bd_dom_sf"/>
</dbReference>
<dbReference type="CDD" id="cd01575">
    <property type="entry name" value="PBP1_GntR"/>
    <property type="match status" value="1"/>
</dbReference>
<evidence type="ECO:0000256" key="2">
    <source>
        <dbReference type="ARBA" id="ARBA00023125"/>
    </source>
</evidence>
<accession>A0A2G9CFD6</accession>
<dbReference type="Pfam" id="PF00356">
    <property type="entry name" value="LacI"/>
    <property type="match status" value="1"/>
</dbReference>
<dbReference type="PANTHER" id="PTHR30146:SF33">
    <property type="entry name" value="TRANSCRIPTIONAL REGULATOR"/>
    <property type="match status" value="1"/>
</dbReference>
<sequence length="348" mass="37125">MIGAHMAETESFPRPRRRKGSGAVTLRDVAQLAGVAPITASRAINTPSQVSPEVLGRVTEAVRKTGYVPNLLAGALSSMKSRMVGVAVPTIAGPVFLDTVQSLTEALFEAGYQVLLGQTGYDNAREDAWLDAMIGRRPDGLVLTGTSHSEQARTRLRAAGVPVVETWDQSDDPIDMLVGFSHVEVGRKVAAYLHERGYRRLAGVAGSDERAMRRFRAFQEQARAQGVAQVPVATVATPTTLGSGRRGLAELLAHPDGIDAVFCSSDSLALGVLIEAQARGLRVPQDLAIVGFGDLALARDLEPALTTVRIDGFAIGRQAARFILDRANGPVERRAIDIGFELVRRGSA</sequence>
<evidence type="ECO:0000259" key="5">
    <source>
        <dbReference type="PROSITE" id="PS50932"/>
    </source>
</evidence>
<dbReference type="PROSITE" id="PS50932">
    <property type="entry name" value="HTH_LACI_2"/>
    <property type="match status" value="1"/>
</dbReference>
<proteinExistence type="predicted"/>
<dbReference type="SUPFAM" id="SSF47413">
    <property type="entry name" value="lambda repressor-like DNA-binding domains"/>
    <property type="match status" value="1"/>
</dbReference>
<organism evidence="6 7">
    <name type="scientific">Roseateles chitinivorans</name>
    <dbReference type="NCBI Taxonomy" id="2917965"/>
    <lineage>
        <taxon>Bacteria</taxon>
        <taxon>Pseudomonadati</taxon>
        <taxon>Pseudomonadota</taxon>
        <taxon>Betaproteobacteria</taxon>
        <taxon>Burkholderiales</taxon>
        <taxon>Sphaerotilaceae</taxon>
        <taxon>Roseateles</taxon>
    </lineage>
</organism>
<evidence type="ECO:0000313" key="7">
    <source>
        <dbReference type="Proteomes" id="UP000231501"/>
    </source>
</evidence>
<keyword evidence="3" id="KW-0804">Transcription</keyword>
<dbReference type="PANTHER" id="PTHR30146">
    <property type="entry name" value="LACI-RELATED TRANSCRIPTIONAL REPRESSOR"/>
    <property type="match status" value="1"/>
</dbReference>
<keyword evidence="2" id="KW-0238">DNA-binding</keyword>
<dbReference type="Proteomes" id="UP000231501">
    <property type="component" value="Unassembled WGS sequence"/>
</dbReference>
<dbReference type="Pfam" id="PF13377">
    <property type="entry name" value="Peripla_BP_3"/>
    <property type="match status" value="1"/>
</dbReference>
<feature type="domain" description="HTH lacI-type" evidence="5">
    <location>
        <begin position="24"/>
        <end position="78"/>
    </location>
</feature>
<dbReference type="SUPFAM" id="SSF53822">
    <property type="entry name" value="Periplasmic binding protein-like I"/>
    <property type="match status" value="1"/>
</dbReference>
<protein>
    <submittedName>
        <fullName evidence="6">GntR family transcriptional regulator</fullName>
    </submittedName>
</protein>
<dbReference type="OrthoDB" id="8770688at2"/>
<name>A0A2G9CFD6_9BURK</name>